<dbReference type="Proteomes" id="UP000700908">
    <property type="component" value="Unassembled WGS sequence"/>
</dbReference>
<proteinExistence type="predicted"/>
<dbReference type="RefSeq" id="WP_222199112.1">
    <property type="nucleotide sequence ID" value="NZ_JAIMFO010000005.1"/>
</dbReference>
<keyword evidence="1" id="KW-0540">Nuclease</keyword>
<keyword evidence="1" id="KW-0255">Endonuclease</keyword>
<protein>
    <submittedName>
        <fullName evidence="1">Eco47II family restriction endonuclease</fullName>
        <ecNumber evidence="1">3.1.21.-</ecNumber>
    </submittedName>
</protein>
<dbReference type="GO" id="GO:0016787">
    <property type="term" value="F:hydrolase activity"/>
    <property type="evidence" value="ECO:0007669"/>
    <property type="project" value="UniProtKB-KW"/>
</dbReference>
<dbReference type="EC" id="3.1.21.-" evidence="1"/>
<name>A0ABS7MJ40_9ACTN</name>
<reference evidence="1 2" key="1">
    <citation type="submission" date="2021-08" db="EMBL/GenBank/DDBJ databases">
        <title>Collinsella faecalis sp. nov. isolated from swine faeces.</title>
        <authorList>
            <person name="Oh B.S."/>
            <person name="Lee J.H."/>
        </authorList>
    </citation>
    <scope>NUCLEOTIDE SEQUENCE [LARGE SCALE GENOMIC DNA]</scope>
    <source>
        <strain evidence="1 2">AGMB00827</strain>
    </source>
</reference>
<evidence type="ECO:0000313" key="2">
    <source>
        <dbReference type="Proteomes" id="UP000700908"/>
    </source>
</evidence>
<organism evidence="1 2">
    <name type="scientific">Collinsella ureilytica</name>
    <dbReference type="NCBI Taxonomy" id="2869515"/>
    <lineage>
        <taxon>Bacteria</taxon>
        <taxon>Bacillati</taxon>
        <taxon>Actinomycetota</taxon>
        <taxon>Coriobacteriia</taxon>
        <taxon>Coriobacteriales</taxon>
        <taxon>Coriobacteriaceae</taxon>
        <taxon>Collinsella</taxon>
    </lineage>
</organism>
<keyword evidence="1" id="KW-0378">Hydrolase</keyword>
<gene>
    <name evidence="1" type="ORF">K6V98_03280</name>
</gene>
<comment type="caution">
    <text evidence="1">The sequence shown here is derived from an EMBL/GenBank/DDBJ whole genome shotgun (WGS) entry which is preliminary data.</text>
</comment>
<sequence>MSAHDYGLTWIDQEALFEVTEHAFRNVIDKAESGDLQAPPDPFSTLTQAVLFDQSIESMMAFEKLRGINKSISNAVGNWHQSVLGLANGWENLGTNGGVVDLFVSSSGSKRAMAVEVKNRYNTIKASDEKKVWDTLDTLARANGTTSYIIQIVPKTPERYDRPWKVSGRDERDHVRCCDGATGYAWAFERENALLELYEAFPKILADVRNRPSKQPLDKKDMTKWYYISMP</sequence>
<dbReference type="EMBL" id="JAIMFO010000005">
    <property type="protein sequence ID" value="MBY4797388.1"/>
    <property type="molecule type" value="Genomic_DNA"/>
</dbReference>
<keyword evidence="2" id="KW-1185">Reference proteome</keyword>
<dbReference type="Pfam" id="PF09553">
    <property type="entry name" value="RE_Eco47II"/>
    <property type="match status" value="1"/>
</dbReference>
<dbReference type="GO" id="GO:0004519">
    <property type="term" value="F:endonuclease activity"/>
    <property type="evidence" value="ECO:0007669"/>
    <property type="project" value="UniProtKB-KW"/>
</dbReference>
<dbReference type="InterPro" id="IPR019057">
    <property type="entry name" value="Restrct_endonuc_II_Eco47II"/>
</dbReference>
<evidence type="ECO:0000313" key="1">
    <source>
        <dbReference type="EMBL" id="MBY4797388.1"/>
    </source>
</evidence>
<accession>A0ABS7MJ40</accession>